<dbReference type="GO" id="GO:0016746">
    <property type="term" value="F:acyltransferase activity"/>
    <property type="evidence" value="ECO:0007669"/>
    <property type="project" value="UniProtKB-KW"/>
</dbReference>
<sequence>MPSGRGPVWARPVGWFLAHVLWDAHVTGAERVPRTGPVVLAANHVAALDGPLLVGTAPRGLHVLVKAEMFRGPLGGLLRAAGQIPVDRTMARPALQSALGVLRRGGAVGIFPEGTRGGGTVEQVRAGAAWLAVNGDAQVVPVAILGARRPGDPPRGLPALRRTLHVEFGDPVDVRSAAGPRRAAIDHAAGVIRDALADLVVAAQERTGVRLPADDPRSTV</sequence>
<keyword evidence="5" id="KW-1185">Reference proteome</keyword>
<feature type="domain" description="Phospholipid/glycerol acyltransferase" evidence="3">
    <location>
        <begin position="38"/>
        <end position="147"/>
    </location>
</feature>
<dbReference type="PANTHER" id="PTHR10434">
    <property type="entry name" value="1-ACYL-SN-GLYCEROL-3-PHOSPHATE ACYLTRANSFERASE"/>
    <property type="match status" value="1"/>
</dbReference>
<proteinExistence type="predicted"/>
<keyword evidence="2 4" id="KW-0012">Acyltransferase</keyword>
<dbReference type="Proteomes" id="UP000614741">
    <property type="component" value="Unassembled WGS sequence"/>
</dbReference>
<accession>A0ABQ4DJA3</accession>
<evidence type="ECO:0000256" key="1">
    <source>
        <dbReference type="ARBA" id="ARBA00022679"/>
    </source>
</evidence>
<dbReference type="CDD" id="cd07989">
    <property type="entry name" value="LPLAT_AGPAT-like"/>
    <property type="match status" value="1"/>
</dbReference>
<dbReference type="SUPFAM" id="SSF69593">
    <property type="entry name" value="Glycerol-3-phosphate (1)-acyltransferase"/>
    <property type="match status" value="1"/>
</dbReference>
<dbReference type="RefSeq" id="WP_239069068.1">
    <property type="nucleotide sequence ID" value="NZ_BONP01000005.1"/>
</dbReference>
<protein>
    <submittedName>
        <fullName evidence="4">1-acyl-sn-glycerol-3-phosphate acyltransferase</fullName>
    </submittedName>
</protein>
<evidence type="ECO:0000256" key="2">
    <source>
        <dbReference type="ARBA" id="ARBA00023315"/>
    </source>
</evidence>
<organism evidence="4 5">
    <name type="scientific">Cellulomonas phragmiteti</name>
    <dbReference type="NCBI Taxonomy" id="478780"/>
    <lineage>
        <taxon>Bacteria</taxon>
        <taxon>Bacillati</taxon>
        <taxon>Actinomycetota</taxon>
        <taxon>Actinomycetes</taxon>
        <taxon>Micrococcales</taxon>
        <taxon>Cellulomonadaceae</taxon>
        <taxon>Cellulomonas</taxon>
    </lineage>
</organism>
<dbReference type="SMART" id="SM00563">
    <property type="entry name" value="PlsC"/>
    <property type="match status" value="1"/>
</dbReference>
<keyword evidence="1" id="KW-0808">Transferase</keyword>
<dbReference type="InterPro" id="IPR002123">
    <property type="entry name" value="Plipid/glycerol_acylTrfase"/>
</dbReference>
<gene>
    <name evidence="4" type="ORF">Cph01nite_11650</name>
</gene>
<dbReference type="EMBL" id="BONP01000005">
    <property type="protein sequence ID" value="GIG39403.1"/>
    <property type="molecule type" value="Genomic_DNA"/>
</dbReference>
<dbReference type="PANTHER" id="PTHR10434:SF11">
    <property type="entry name" value="1-ACYL-SN-GLYCEROL-3-PHOSPHATE ACYLTRANSFERASE"/>
    <property type="match status" value="1"/>
</dbReference>
<comment type="caution">
    <text evidence="4">The sequence shown here is derived from an EMBL/GenBank/DDBJ whole genome shotgun (WGS) entry which is preliminary data.</text>
</comment>
<evidence type="ECO:0000313" key="5">
    <source>
        <dbReference type="Proteomes" id="UP000614741"/>
    </source>
</evidence>
<evidence type="ECO:0000259" key="3">
    <source>
        <dbReference type="SMART" id="SM00563"/>
    </source>
</evidence>
<dbReference type="Pfam" id="PF01553">
    <property type="entry name" value="Acyltransferase"/>
    <property type="match status" value="1"/>
</dbReference>
<name>A0ABQ4DJA3_9CELL</name>
<evidence type="ECO:0000313" key="4">
    <source>
        <dbReference type="EMBL" id="GIG39403.1"/>
    </source>
</evidence>
<reference evidence="4 5" key="1">
    <citation type="submission" date="2021-01" db="EMBL/GenBank/DDBJ databases">
        <title>Whole genome shotgun sequence of Cellulomonas phragmiteti NBRC 110785.</title>
        <authorList>
            <person name="Komaki H."/>
            <person name="Tamura T."/>
        </authorList>
    </citation>
    <scope>NUCLEOTIDE SEQUENCE [LARGE SCALE GENOMIC DNA]</scope>
    <source>
        <strain evidence="4 5">NBRC 110785</strain>
    </source>
</reference>